<dbReference type="AlphaFoldDB" id="A0A0W0S9E6"/>
<reference evidence="5 7" key="2">
    <citation type="submission" date="2018-12" db="EMBL/GenBank/DDBJ databases">
        <authorList>
            <consortium name="Pathogen Informatics"/>
        </authorList>
    </citation>
    <scope>NUCLEOTIDE SEQUENCE [LARGE SCALE GENOMIC DNA]</scope>
    <source>
        <strain evidence="5 7">NCTC11976</strain>
    </source>
</reference>
<evidence type="ECO:0000313" key="6">
    <source>
        <dbReference type="Proteomes" id="UP000054921"/>
    </source>
</evidence>
<dbReference type="PROSITE" id="PS50181">
    <property type="entry name" value="FBOX"/>
    <property type="match status" value="1"/>
</dbReference>
<dbReference type="Pfam" id="PF00646">
    <property type="entry name" value="F-box"/>
    <property type="match status" value="1"/>
</dbReference>
<keyword evidence="2" id="KW-0812">Transmembrane</keyword>
<proteinExistence type="predicted"/>
<organism evidence="4 6">
    <name type="scientific">Legionella cherrii</name>
    <dbReference type="NCBI Taxonomy" id="28084"/>
    <lineage>
        <taxon>Bacteria</taxon>
        <taxon>Pseudomonadati</taxon>
        <taxon>Pseudomonadota</taxon>
        <taxon>Gammaproteobacteria</taxon>
        <taxon>Legionellales</taxon>
        <taxon>Legionellaceae</taxon>
        <taxon>Legionella</taxon>
    </lineage>
</organism>
<evidence type="ECO:0000259" key="3">
    <source>
        <dbReference type="PROSITE" id="PS50181"/>
    </source>
</evidence>
<gene>
    <name evidence="4" type="ORF">Lche_2240</name>
    <name evidence="5" type="ORF">NCTC11976_02874</name>
</gene>
<dbReference type="InterPro" id="IPR036047">
    <property type="entry name" value="F-box-like_dom_sf"/>
</dbReference>
<evidence type="ECO:0000313" key="7">
    <source>
        <dbReference type="Proteomes" id="UP000277577"/>
    </source>
</evidence>
<evidence type="ECO:0000256" key="1">
    <source>
        <dbReference type="SAM" id="Coils"/>
    </source>
</evidence>
<evidence type="ECO:0000313" key="5">
    <source>
        <dbReference type="EMBL" id="VEB38706.1"/>
    </source>
</evidence>
<feature type="transmembrane region" description="Helical" evidence="2">
    <location>
        <begin position="134"/>
        <end position="160"/>
    </location>
</feature>
<dbReference type="Gene3D" id="1.20.1280.50">
    <property type="match status" value="1"/>
</dbReference>
<feature type="coiled-coil region" evidence="1">
    <location>
        <begin position="87"/>
        <end position="114"/>
    </location>
</feature>
<reference evidence="4 6" key="1">
    <citation type="submission" date="2015-11" db="EMBL/GenBank/DDBJ databases">
        <title>Genomic analysis of 38 Legionella species identifies large and diverse effector repertoires.</title>
        <authorList>
            <person name="Burstein D."/>
            <person name="Amaro F."/>
            <person name="Zusman T."/>
            <person name="Lifshitz Z."/>
            <person name="Cohen O."/>
            <person name="Gilbert J.A."/>
            <person name="Pupko T."/>
            <person name="Shuman H.A."/>
            <person name="Segal G."/>
        </authorList>
    </citation>
    <scope>NUCLEOTIDE SEQUENCE [LARGE SCALE GENOMIC DNA]</scope>
    <source>
        <strain evidence="4 6">ORW</strain>
    </source>
</reference>
<dbReference type="OrthoDB" id="5652912at2"/>
<sequence length="214" mass="24361">MFKKKEVQKIATNTGNFSQVPNDVMYLIFFFLDVKSLNHLAMTNSTFKKLVSNYPKQIFVKICDKEYKGTYLQIHAQFIGYLQHKEAEIARQKRRQEENAIAELKNVVKAQKNDIRKTWDVPLKKSCITKEERLAIGCGCTFGLIGGILVSCFTPIPWYFAYCLGMGAGGTTPLVASRTIRCCCGKCVDCKEQELNTREENLIKNYPSSPSMKM</sequence>
<dbReference type="PATRIC" id="fig|28084.5.peg.2430"/>
<dbReference type="SUPFAM" id="SSF81383">
    <property type="entry name" value="F-box domain"/>
    <property type="match status" value="1"/>
</dbReference>
<evidence type="ECO:0000313" key="4">
    <source>
        <dbReference type="EMBL" id="KTC80220.1"/>
    </source>
</evidence>
<dbReference type="EMBL" id="LR134173">
    <property type="protein sequence ID" value="VEB38706.1"/>
    <property type="molecule type" value="Genomic_DNA"/>
</dbReference>
<dbReference type="Proteomes" id="UP000054921">
    <property type="component" value="Unassembled WGS sequence"/>
</dbReference>
<keyword evidence="1" id="KW-0175">Coiled coil</keyword>
<feature type="domain" description="F-box" evidence="3">
    <location>
        <begin position="14"/>
        <end position="62"/>
    </location>
</feature>
<evidence type="ECO:0000256" key="2">
    <source>
        <dbReference type="SAM" id="Phobius"/>
    </source>
</evidence>
<protein>
    <recommendedName>
        <fullName evidence="3">F-box domain-containing protein</fullName>
    </recommendedName>
</protein>
<keyword evidence="7" id="KW-1185">Reference proteome</keyword>
<accession>A0A0W0S9E6</accession>
<keyword evidence="2" id="KW-1133">Transmembrane helix</keyword>
<dbReference type="InterPro" id="IPR001810">
    <property type="entry name" value="F-box_dom"/>
</dbReference>
<dbReference type="CDD" id="cd09917">
    <property type="entry name" value="F-box_SF"/>
    <property type="match status" value="1"/>
</dbReference>
<name>A0A0W0S9E6_9GAMM</name>
<dbReference type="Proteomes" id="UP000277577">
    <property type="component" value="Chromosome"/>
</dbReference>
<keyword evidence="2" id="KW-0472">Membrane</keyword>
<dbReference type="EMBL" id="LNXW01000013">
    <property type="protein sequence ID" value="KTC80220.1"/>
    <property type="molecule type" value="Genomic_DNA"/>
</dbReference>
<dbReference type="RefSeq" id="WP_028380019.1">
    <property type="nucleotide sequence ID" value="NZ_CAAAIT010000001.1"/>
</dbReference>